<dbReference type="PANTHER" id="PTHR38731:SF3">
    <property type="entry name" value="BLL6125 PROTEIN"/>
    <property type="match status" value="1"/>
</dbReference>
<dbReference type="InterPro" id="IPR046535">
    <property type="entry name" value="DUF6600"/>
</dbReference>
<dbReference type="Pfam" id="PF04773">
    <property type="entry name" value="FecR"/>
    <property type="match status" value="1"/>
</dbReference>
<evidence type="ECO:0000313" key="5">
    <source>
        <dbReference type="Proteomes" id="UP000185151"/>
    </source>
</evidence>
<gene>
    <name evidence="4" type="ORF">SAMN05444165_1056</name>
</gene>
<sequence>MTTTFHRIRATALSVSAVLAMIPLTGLAQVPSPTAPAAAAAGDPPDRVARLNYFAGTVTLEPAGLTDWSYAVLNRPLTTGDQLWADANARAELHAGSTALRLDQQTALDIVNLNDTITQLKVTQGTLSAHVRALPAGQNFEIDTPNVALVATAPGLFRVDVAADGSSTTVTVRAGNATLYGDGGSFQMSAGQQIQFVGTSLQQQTGGSAPALDAFDQWVATRDRAEDNSISARYVSREIPGYEDLDANGTWRSEPNYGEVWVPTTVATGWAPYHEGHWAWVAPWGWTWVDDAPWGFAPFHYGRWAYIDRSWAWVPGPVVVTQPPVYAPALVAFVGGGGGGGAHWGVDLAIGGAIGAGVAWFALGPGEPWHPAYHYSPTYYNRINNVNITNVHNTTIINNVTNIHNTYINQNAPGAITAVPANAFVRGESVAQAARPFNAQALAHAQIGAGAPAIAPVQQSFAGALRPAHVGAPAALAQRQVVATRAPVVPAAYHDALAQRFAAGGGKVPGAGDPVVRTAAPAAFAAAAAAHPGKAGAVAAPAGFRVINRAQVHPVGPQGAPGHGNAAQAEAHAPNPAEQQAHAPNAAAPKPEAEQPPRTNEANPANEAHENGVPRPQGEAEDGQPQAQAHDARPAEGAAPAPRAPEGEHAQPEAQHAAEAPRGQAPGGEAQHAEEAAPKQHAEEAAPAPHANPHPAQQQHAAPHPAPHPAPAQRPHPQQQPHPAQQHKPEAEHKDEHPK</sequence>
<dbReference type="InterPro" id="IPR006860">
    <property type="entry name" value="FecR"/>
</dbReference>
<feature type="compositionally biased region" description="Low complexity" evidence="1">
    <location>
        <begin position="566"/>
        <end position="606"/>
    </location>
</feature>
<dbReference type="Pfam" id="PF20245">
    <property type="entry name" value="DUF6600"/>
    <property type="match status" value="1"/>
</dbReference>
<keyword evidence="2" id="KW-0732">Signal</keyword>
<dbReference type="PANTHER" id="PTHR38731">
    <property type="entry name" value="LIPL45-RELATED LIPOPROTEIN-RELATED"/>
    <property type="match status" value="1"/>
</dbReference>
<name>A0A1N6GYT9_9BURK</name>
<feature type="chain" id="PRO_5012252604" evidence="2">
    <location>
        <begin position="29"/>
        <end position="739"/>
    </location>
</feature>
<accession>A0A1N6GYT9</accession>
<organism evidence="4 5">
    <name type="scientific">Paraburkholderia phenazinium</name>
    <dbReference type="NCBI Taxonomy" id="60549"/>
    <lineage>
        <taxon>Bacteria</taxon>
        <taxon>Pseudomonadati</taxon>
        <taxon>Pseudomonadota</taxon>
        <taxon>Betaproteobacteria</taxon>
        <taxon>Burkholderiales</taxon>
        <taxon>Burkholderiaceae</taxon>
        <taxon>Paraburkholderia</taxon>
    </lineage>
</organism>
<dbReference type="OrthoDB" id="5485224at2"/>
<feature type="compositionally biased region" description="Low complexity" evidence="1">
    <location>
        <begin position="685"/>
        <end position="703"/>
    </location>
</feature>
<dbReference type="Gene3D" id="2.60.120.1440">
    <property type="match status" value="1"/>
</dbReference>
<protein>
    <submittedName>
        <fullName evidence="4">FecR family protein</fullName>
    </submittedName>
</protein>
<dbReference type="RefSeq" id="WP_074294543.1">
    <property type="nucleotide sequence ID" value="NZ_FSRU01000001.1"/>
</dbReference>
<feature type="compositionally biased region" description="Pro residues" evidence="1">
    <location>
        <begin position="704"/>
        <end position="720"/>
    </location>
</feature>
<feature type="signal peptide" evidence="2">
    <location>
        <begin position="1"/>
        <end position="28"/>
    </location>
</feature>
<feature type="compositionally biased region" description="Basic and acidic residues" evidence="1">
    <location>
        <begin position="671"/>
        <end position="684"/>
    </location>
</feature>
<evidence type="ECO:0000313" key="4">
    <source>
        <dbReference type="EMBL" id="SIO12646.1"/>
    </source>
</evidence>
<feature type="compositionally biased region" description="Low complexity" evidence="1">
    <location>
        <begin position="652"/>
        <end position="661"/>
    </location>
</feature>
<dbReference type="AlphaFoldDB" id="A0A1N6GYT9"/>
<dbReference type="Proteomes" id="UP000185151">
    <property type="component" value="Unassembled WGS sequence"/>
</dbReference>
<feature type="region of interest" description="Disordered" evidence="1">
    <location>
        <begin position="553"/>
        <end position="739"/>
    </location>
</feature>
<feature type="domain" description="FecR protein" evidence="3">
    <location>
        <begin position="82"/>
        <end position="177"/>
    </location>
</feature>
<evidence type="ECO:0000259" key="3">
    <source>
        <dbReference type="Pfam" id="PF04773"/>
    </source>
</evidence>
<keyword evidence="5" id="KW-1185">Reference proteome</keyword>
<reference evidence="4 5" key="1">
    <citation type="submission" date="2016-11" db="EMBL/GenBank/DDBJ databases">
        <authorList>
            <person name="Jaros S."/>
            <person name="Januszkiewicz K."/>
            <person name="Wedrychowicz H."/>
        </authorList>
    </citation>
    <scope>NUCLEOTIDE SEQUENCE [LARGE SCALE GENOMIC DNA]</scope>
    <source>
        <strain evidence="4 5">GAS95</strain>
    </source>
</reference>
<evidence type="ECO:0000256" key="2">
    <source>
        <dbReference type="SAM" id="SignalP"/>
    </source>
</evidence>
<evidence type="ECO:0000256" key="1">
    <source>
        <dbReference type="SAM" id="MobiDB-lite"/>
    </source>
</evidence>
<dbReference type="EMBL" id="FSRU01000001">
    <property type="protein sequence ID" value="SIO12646.1"/>
    <property type="molecule type" value="Genomic_DNA"/>
</dbReference>
<proteinExistence type="predicted"/>
<feature type="compositionally biased region" description="Basic and acidic residues" evidence="1">
    <location>
        <begin position="727"/>
        <end position="739"/>
    </location>
</feature>